<dbReference type="PANTHER" id="PTHR34502">
    <property type="entry name" value="DUF6594 DOMAIN-CONTAINING PROTEIN-RELATED"/>
    <property type="match status" value="1"/>
</dbReference>
<dbReference type="PANTHER" id="PTHR34502:SF4">
    <property type="entry name" value="DUF6594 DOMAIN-CONTAINING PROTEIN"/>
    <property type="match status" value="1"/>
</dbReference>
<keyword evidence="1" id="KW-1133">Transmembrane helix</keyword>
<dbReference type="AlphaFoldDB" id="A0A9P4NE75"/>
<evidence type="ECO:0000313" key="3">
    <source>
        <dbReference type="EMBL" id="KAF2416911.1"/>
    </source>
</evidence>
<accession>A0A9P4NE75</accession>
<name>A0A9P4NE75_9PEZI</name>
<dbReference type="OrthoDB" id="5416037at2759"/>
<evidence type="ECO:0000256" key="1">
    <source>
        <dbReference type="SAM" id="Phobius"/>
    </source>
</evidence>
<evidence type="ECO:0000313" key="4">
    <source>
        <dbReference type="Proteomes" id="UP000800235"/>
    </source>
</evidence>
<dbReference type="InterPro" id="IPR046529">
    <property type="entry name" value="DUF6594"/>
</dbReference>
<proteinExistence type="predicted"/>
<dbReference type="Pfam" id="PF20237">
    <property type="entry name" value="DUF6594"/>
    <property type="match status" value="1"/>
</dbReference>
<reference evidence="3" key="1">
    <citation type="journal article" date="2020" name="Stud. Mycol.">
        <title>101 Dothideomycetes genomes: a test case for predicting lifestyles and emergence of pathogens.</title>
        <authorList>
            <person name="Haridas S."/>
            <person name="Albert R."/>
            <person name="Binder M."/>
            <person name="Bloem J."/>
            <person name="Labutti K."/>
            <person name="Salamov A."/>
            <person name="Andreopoulos B."/>
            <person name="Baker S."/>
            <person name="Barry K."/>
            <person name="Bills G."/>
            <person name="Bluhm B."/>
            <person name="Cannon C."/>
            <person name="Castanera R."/>
            <person name="Culley D."/>
            <person name="Daum C."/>
            <person name="Ezra D."/>
            <person name="Gonzalez J."/>
            <person name="Henrissat B."/>
            <person name="Kuo A."/>
            <person name="Liang C."/>
            <person name="Lipzen A."/>
            <person name="Lutzoni F."/>
            <person name="Magnuson J."/>
            <person name="Mondo S."/>
            <person name="Nolan M."/>
            <person name="Ohm R."/>
            <person name="Pangilinan J."/>
            <person name="Park H.-J."/>
            <person name="Ramirez L."/>
            <person name="Alfaro M."/>
            <person name="Sun H."/>
            <person name="Tritt A."/>
            <person name="Yoshinaga Y."/>
            <person name="Zwiers L.-H."/>
            <person name="Turgeon B."/>
            <person name="Goodwin S."/>
            <person name="Spatafora J."/>
            <person name="Crous P."/>
            <person name="Grigoriev I."/>
        </authorList>
    </citation>
    <scope>NUCLEOTIDE SEQUENCE</scope>
    <source>
        <strain evidence="3">CBS 130266</strain>
    </source>
</reference>
<keyword evidence="1" id="KW-0812">Transmembrane</keyword>
<dbReference type="Proteomes" id="UP000800235">
    <property type="component" value="Unassembled WGS sequence"/>
</dbReference>
<sequence>MIDRVSVKLHKYNNLLHAHFELRSRGQAPNHIAENVKDLLSISLMQKGALEHFFEEHPIFPMRWLWHKKALNTSVDSTPGEEEVRQYSSDERIVLYSTISIFLIGLFMLIAPLWILNIVHPQHWKLGVITIFVVVFLAVLSFVTEAKPFENLAATVAYCAVLVVFLQSGI</sequence>
<evidence type="ECO:0000259" key="2">
    <source>
        <dbReference type="Pfam" id="PF20237"/>
    </source>
</evidence>
<gene>
    <name evidence="3" type="ORF">EJ08DRAFT_97865</name>
</gene>
<keyword evidence="1" id="KW-0472">Membrane</keyword>
<organism evidence="3 4">
    <name type="scientific">Tothia fuscella</name>
    <dbReference type="NCBI Taxonomy" id="1048955"/>
    <lineage>
        <taxon>Eukaryota</taxon>
        <taxon>Fungi</taxon>
        <taxon>Dikarya</taxon>
        <taxon>Ascomycota</taxon>
        <taxon>Pezizomycotina</taxon>
        <taxon>Dothideomycetes</taxon>
        <taxon>Pleosporomycetidae</taxon>
        <taxon>Venturiales</taxon>
        <taxon>Cylindrosympodiaceae</taxon>
        <taxon>Tothia</taxon>
    </lineage>
</organism>
<feature type="transmembrane region" description="Helical" evidence="1">
    <location>
        <begin position="93"/>
        <end position="114"/>
    </location>
</feature>
<feature type="domain" description="DUF6594" evidence="2">
    <location>
        <begin position="33"/>
        <end position="163"/>
    </location>
</feature>
<keyword evidence="4" id="KW-1185">Reference proteome</keyword>
<feature type="transmembrane region" description="Helical" evidence="1">
    <location>
        <begin position="151"/>
        <end position="169"/>
    </location>
</feature>
<feature type="transmembrane region" description="Helical" evidence="1">
    <location>
        <begin position="126"/>
        <end position="144"/>
    </location>
</feature>
<dbReference type="EMBL" id="MU007149">
    <property type="protein sequence ID" value="KAF2416911.1"/>
    <property type="molecule type" value="Genomic_DNA"/>
</dbReference>
<protein>
    <recommendedName>
        <fullName evidence="2">DUF6594 domain-containing protein</fullName>
    </recommendedName>
</protein>
<comment type="caution">
    <text evidence="3">The sequence shown here is derived from an EMBL/GenBank/DDBJ whole genome shotgun (WGS) entry which is preliminary data.</text>
</comment>